<protein>
    <submittedName>
        <fullName evidence="1">Uncharacterized protein</fullName>
    </submittedName>
</protein>
<dbReference type="RefSeq" id="WP_016514486.1">
    <property type="nucleotide sequence ID" value="NZ_ASZQ01000030.1"/>
</dbReference>
<accession>S3JJW1</accession>
<proteinExistence type="predicted"/>
<sequence>MLGKDENNQKFIFHSRIDNSGDFLLITNDDKDGKWEWYKGITLKRGGNVGIGTQDPQAKLDVRGDVKVSGKIIRNWFWL</sequence>
<evidence type="ECO:0000313" key="2">
    <source>
        <dbReference type="Proteomes" id="UP000014617"/>
    </source>
</evidence>
<dbReference type="AlphaFoldDB" id="S3JJW1"/>
<organism evidence="1 2">
    <name type="scientific">Microcystis aeruginosa SPC777</name>
    <dbReference type="NCBI Taxonomy" id="482300"/>
    <lineage>
        <taxon>Bacteria</taxon>
        <taxon>Bacillati</taxon>
        <taxon>Cyanobacteriota</taxon>
        <taxon>Cyanophyceae</taxon>
        <taxon>Oscillatoriophycideae</taxon>
        <taxon>Chroococcales</taxon>
        <taxon>Microcystaceae</taxon>
        <taxon>Microcystis</taxon>
    </lineage>
</organism>
<reference evidence="1 2" key="1">
    <citation type="journal article" date="2013" name="Genome Announc.">
        <title>Draft Genome Sequence of the Brazilian Toxic Bloom-Forming Cyanobacterium Microcystis aeruginosa Strain SPC777.</title>
        <authorList>
            <person name="Fiore M.F."/>
            <person name="Alvarenga D.O."/>
            <person name="Varani A.M."/>
            <person name="Hoff-Risseti C."/>
            <person name="Crespim E."/>
            <person name="Ramos R.T."/>
            <person name="Silva A."/>
            <person name="Schaker P.D."/>
            <person name="Heck K."/>
            <person name="Rigonato J."/>
            <person name="Schneider M.P."/>
        </authorList>
    </citation>
    <scope>NUCLEOTIDE SEQUENCE [LARGE SCALE GENOMIC DNA]</scope>
    <source>
        <strain evidence="2">SPC 777</strain>
    </source>
</reference>
<comment type="caution">
    <text evidence="1">The sequence shown here is derived from an EMBL/GenBank/DDBJ whole genome shotgun (WGS) entry which is preliminary data.</text>
</comment>
<evidence type="ECO:0000313" key="1">
    <source>
        <dbReference type="EMBL" id="EPF24641.1"/>
    </source>
</evidence>
<dbReference type="Proteomes" id="UP000014617">
    <property type="component" value="Unassembled WGS sequence"/>
</dbReference>
<dbReference type="EMBL" id="ASZQ01000030">
    <property type="protein sequence ID" value="EPF24641.1"/>
    <property type="molecule type" value="Genomic_DNA"/>
</dbReference>
<dbReference type="PATRIC" id="fig|482300.6.peg.441"/>
<gene>
    <name evidence="1" type="ORF">MAESPC_00380</name>
</gene>
<name>S3JJW1_MICAE</name>
<dbReference type="OrthoDB" id="2643721at2"/>